<feature type="domain" description="VTT" evidence="8">
    <location>
        <begin position="33"/>
        <end position="157"/>
    </location>
</feature>
<keyword evidence="5 7" id="KW-1133">Transmembrane helix</keyword>
<dbReference type="PANTHER" id="PTHR30353">
    <property type="entry name" value="INNER MEMBRANE PROTEIN DEDA-RELATED"/>
    <property type="match status" value="1"/>
</dbReference>
<accession>A0ABV4ULE3</accession>
<evidence type="ECO:0000313" key="9">
    <source>
        <dbReference type="EMBL" id="MFB0833560.1"/>
    </source>
</evidence>
<evidence type="ECO:0000259" key="8">
    <source>
        <dbReference type="Pfam" id="PF09335"/>
    </source>
</evidence>
<evidence type="ECO:0000256" key="7">
    <source>
        <dbReference type="RuleBase" id="RU367016"/>
    </source>
</evidence>
<dbReference type="InterPro" id="IPR032818">
    <property type="entry name" value="DedA-like"/>
</dbReference>
<feature type="transmembrane region" description="Helical" evidence="7">
    <location>
        <begin position="54"/>
        <end position="76"/>
    </location>
</feature>
<evidence type="ECO:0000256" key="6">
    <source>
        <dbReference type="ARBA" id="ARBA00023136"/>
    </source>
</evidence>
<dbReference type="PANTHER" id="PTHR30353:SF0">
    <property type="entry name" value="TRANSMEMBRANE PROTEIN"/>
    <property type="match status" value="1"/>
</dbReference>
<sequence>MDALVSVLRDADFWWVYPVGALMVTVSALLPPVPSTTLFVALGSLSMKSEQLDPYLLALSMLAGAVAGDAATFVLVRRFRPGSRRWFAGSRWRSTLGAARARLDGNGVTLVMVSRFVPLGRLTLNVAAASVPQPARAFVAHSAAAGVLWSAYSVGIGTVTGLWPELSTELAVLLAIAASVLLGRAITLLIAWNDGRESPLFARRDGGA</sequence>
<evidence type="ECO:0000313" key="10">
    <source>
        <dbReference type="Proteomes" id="UP001575652"/>
    </source>
</evidence>
<dbReference type="Pfam" id="PF09335">
    <property type="entry name" value="VTT_dom"/>
    <property type="match status" value="1"/>
</dbReference>
<dbReference type="EMBL" id="JBHDLJ010000002">
    <property type="protein sequence ID" value="MFB0833560.1"/>
    <property type="molecule type" value="Genomic_DNA"/>
</dbReference>
<comment type="similarity">
    <text evidence="2 7">Belongs to the DedA family.</text>
</comment>
<evidence type="ECO:0000256" key="2">
    <source>
        <dbReference type="ARBA" id="ARBA00010792"/>
    </source>
</evidence>
<evidence type="ECO:0000256" key="5">
    <source>
        <dbReference type="ARBA" id="ARBA00022989"/>
    </source>
</evidence>
<evidence type="ECO:0000256" key="3">
    <source>
        <dbReference type="ARBA" id="ARBA00022475"/>
    </source>
</evidence>
<keyword evidence="10" id="KW-1185">Reference proteome</keyword>
<comment type="subcellular location">
    <subcellularLocation>
        <location evidence="1 7">Cell membrane</location>
        <topology evidence="1 7">Multi-pass membrane protein</topology>
    </subcellularLocation>
</comment>
<evidence type="ECO:0000256" key="4">
    <source>
        <dbReference type="ARBA" id="ARBA00022692"/>
    </source>
</evidence>
<feature type="transmembrane region" description="Helical" evidence="7">
    <location>
        <begin position="12"/>
        <end position="34"/>
    </location>
</feature>
<organism evidence="9 10">
    <name type="scientific">Arthrobacter halodurans</name>
    <dbReference type="NCBI Taxonomy" id="516699"/>
    <lineage>
        <taxon>Bacteria</taxon>
        <taxon>Bacillati</taxon>
        <taxon>Actinomycetota</taxon>
        <taxon>Actinomycetes</taxon>
        <taxon>Micrococcales</taxon>
        <taxon>Micrococcaceae</taxon>
        <taxon>Arthrobacter</taxon>
    </lineage>
</organism>
<dbReference type="InterPro" id="IPR032816">
    <property type="entry name" value="VTT_dom"/>
</dbReference>
<proteinExistence type="inferred from homology"/>
<keyword evidence="3 7" id="KW-1003">Cell membrane</keyword>
<feature type="transmembrane region" description="Helical" evidence="7">
    <location>
        <begin position="143"/>
        <end position="164"/>
    </location>
</feature>
<dbReference type="RefSeq" id="WP_373970729.1">
    <property type="nucleotide sequence ID" value="NZ_JBHDLJ010000002.1"/>
</dbReference>
<gene>
    <name evidence="9" type="ORF">ACETWP_03085</name>
</gene>
<name>A0ABV4ULE3_9MICC</name>
<protein>
    <submittedName>
        <fullName evidence="9">DedA family protein</fullName>
    </submittedName>
</protein>
<dbReference type="Proteomes" id="UP001575652">
    <property type="component" value="Unassembled WGS sequence"/>
</dbReference>
<keyword evidence="6 7" id="KW-0472">Membrane</keyword>
<keyword evidence="4 7" id="KW-0812">Transmembrane</keyword>
<comment type="caution">
    <text evidence="9">The sequence shown here is derived from an EMBL/GenBank/DDBJ whole genome shotgun (WGS) entry which is preliminary data.</text>
</comment>
<evidence type="ECO:0000256" key="1">
    <source>
        <dbReference type="ARBA" id="ARBA00004651"/>
    </source>
</evidence>
<feature type="transmembrane region" description="Helical" evidence="7">
    <location>
        <begin position="170"/>
        <end position="192"/>
    </location>
</feature>
<reference evidence="9 10" key="1">
    <citation type="submission" date="2024-09" db="EMBL/GenBank/DDBJ databases">
        <authorList>
            <person name="Salinas-Garcia M.A."/>
            <person name="Prieme A."/>
        </authorList>
    </citation>
    <scope>NUCLEOTIDE SEQUENCE [LARGE SCALE GENOMIC DNA]</scope>
    <source>
        <strain evidence="9 10">DSM 21081</strain>
    </source>
</reference>